<gene>
    <name evidence="1" type="ORF">ACFPOE_06350</name>
</gene>
<organism evidence="1 2">
    <name type="scientific">Caenimonas terrae</name>
    <dbReference type="NCBI Taxonomy" id="696074"/>
    <lineage>
        <taxon>Bacteria</taxon>
        <taxon>Pseudomonadati</taxon>
        <taxon>Pseudomonadota</taxon>
        <taxon>Betaproteobacteria</taxon>
        <taxon>Burkholderiales</taxon>
        <taxon>Comamonadaceae</taxon>
        <taxon>Caenimonas</taxon>
    </lineage>
</organism>
<evidence type="ECO:0000313" key="2">
    <source>
        <dbReference type="Proteomes" id="UP001596037"/>
    </source>
</evidence>
<accession>A0ABW0NDQ4</accession>
<dbReference type="Proteomes" id="UP001596037">
    <property type="component" value="Unassembled WGS sequence"/>
</dbReference>
<reference evidence="2" key="1">
    <citation type="journal article" date="2019" name="Int. J. Syst. Evol. Microbiol.">
        <title>The Global Catalogue of Microorganisms (GCM) 10K type strain sequencing project: providing services to taxonomists for standard genome sequencing and annotation.</title>
        <authorList>
            <consortium name="The Broad Institute Genomics Platform"/>
            <consortium name="The Broad Institute Genome Sequencing Center for Infectious Disease"/>
            <person name="Wu L."/>
            <person name="Ma J."/>
        </authorList>
    </citation>
    <scope>NUCLEOTIDE SEQUENCE [LARGE SCALE GENOMIC DNA]</scope>
    <source>
        <strain evidence="2">CCUG 57401</strain>
    </source>
</reference>
<evidence type="ECO:0000313" key="1">
    <source>
        <dbReference type="EMBL" id="MFC5497147.1"/>
    </source>
</evidence>
<sequence length="172" mass="18063">MLRPAFAAATLALAACSPTFNWREVRAESVPLKAMMPCKPDKAARTVPMARRQVELKVLGCETGGATFALLAGDIGDPLRAGEVMAQWRAATLANLHSAAGSAQDRPFLPAGAMALPQSLRVTASGQRADGSKVESQAAYFARGSQVVQAVIYADKVPPEAAETFFAGLAFE</sequence>
<dbReference type="RefSeq" id="WP_376849170.1">
    <property type="nucleotide sequence ID" value="NZ_JBHSMF010000005.1"/>
</dbReference>
<keyword evidence="2" id="KW-1185">Reference proteome</keyword>
<dbReference type="PROSITE" id="PS51257">
    <property type="entry name" value="PROKAR_LIPOPROTEIN"/>
    <property type="match status" value="1"/>
</dbReference>
<name>A0ABW0NDQ4_9BURK</name>
<protein>
    <submittedName>
        <fullName evidence="1">Uncharacterized protein</fullName>
    </submittedName>
</protein>
<dbReference type="EMBL" id="JBHSMF010000005">
    <property type="protein sequence ID" value="MFC5497147.1"/>
    <property type="molecule type" value="Genomic_DNA"/>
</dbReference>
<comment type="caution">
    <text evidence="1">The sequence shown here is derived from an EMBL/GenBank/DDBJ whole genome shotgun (WGS) entry which is preliminary data.</text>
</comment>
<proteinExistence type="predicted"/>